<feature type="domain" description="MBG" evidence="4">
    <location>
        <begin position="485"/>
        <end position="555"/>
    </location>
</feature>
<organism evidence="5 6">
    <name type="scientific">Dactylosporangium siamense</name>
    <dbReference type="NCBI Taxonomy" id="685454"/>
    <lineage>
        <taxon>Bacteria</taxon>
        <taxon>Bacillati</taxon>
        <taxon>Actinomycetota</taxon>
        <taxon>Actinomycetes</taxon>
        <taxon>Micromonosporales</taxon>
        <taxon>Micromonosporaceae</taxon>
        <taxon>Dactylosporangium</taxon>
    </lineage>
</organism>
<feature type="transmembrane region" description="Helical" evidence="2">
    <location>
        <begin position="1346"/>
        <end position="1364"/>
    </location>
</feature>
<evidence type="ECO:0000313" key="6">
    <source>
        <dbReference type="Proteomes" id="UP000660611"/>
    </source>
</evidence>
<accession>A0A919PQV7</accession>
<feature type="transmembrane region" description="Helical" evidence="2">
    <location>
        <begin position="1098"/>
        <end position="1116"/>
    </location>
</feature>
<proteinExistence type="predicted"/>
<feature type="compositionally biased region" description="Low complexity" evidence="1">
    <location>
        <begin position="799"/>
        <end position="811"/>
    </location>
</feature>
<evidence type="ECO:0000256" key="2">
    <source>
        <dbReference type="SAM" id="Phobius"/>
    </source>
</evidence>
<dbReference type="InterPro" id="IPR043772">
    <property type="entry name" value="MBG_3"/>
</dbReference>
<protein>
    <recommendedName>
        <fullName evidence="4">MBG domain-containing protein</fullName>
    </recommendedName>
</protein>
<name>A0A919PQV7_9ACTN</name>
<feature type="transmembrane region" description="Helical" evidence="2">
    <location>
        <begin position="1128"/>
        <end position="1156"/>
    </location>
</feature>
<dbReference type="RefSeq" id="WP_203849778.1">
    <property type="nucleotide sequence ID" value="NZ_BAAAVW010000021.1"/>
</dbReference>
<feature type="transmembrane region" description="Helical" evidence="2">
    <location>
        <begin position="1404"/>
        <end position="1423"/>
    </location>
</feature>
<keyword evidence="2" id="KW-0472">Membrane</keyword>
<sequence length="1424" mass="143286">MTFRGRRAFRFLALLILATQAAFLGLGVRPAAAAGPDAVVTDAGCTTNSLGRSDDGSSGQVPLGFPVNFFGTTYSGMFVNNNGDVTFGSAYSGFSGLNLAAFGNPIVAVAFFDVDTRAPATTPVSHGPITYAGRPAYCVNWVNVGYFSNGADRLNSSQLILVDRSETGAGNFDLVMNYDRLAYEPAGGLTVGYSSGTATYVHPGSGVPGALVDANTTTGLIRNSGGSGHLGRYVYQVRGGQPTPPGGQSIDFPAPGDVTYGGAPFPVSPTATSGLPVTLTAAGACTVAASTVTVTAVGTCTLTANQPGDGTYTAAAPVTRTFQVTKAPVSVSLAGLAQTYDGTARAVTATTDPDPGNGVMAVTYDGSALPPTAAGSYPVLGVYTSPTHDGTAAGTLVVARAAQTIAFPSFSARRYGDNALRLEASADSGLPVRYDTTGPCTASGGTLTVTGVGQCTVTASQAGDANHTAATPVARSFAIAKGAVTISLDGLSQVYDQASRPVTATVEPAGAGAASITYDGSATPPTAAGTYRVVATVDGPRYQGSLTATLTIAPAAQAIEFADLAAATFGDAPRALTARASSGLPVTFTATGSCEVRTAAVAYVRGGACVVTAHQAGDANRAAATAVARSVDVARAVQSVTLTAPRRLTVGGAADTVAATSNAGLPVSLTASGGCTLSAALLAPQHAGTCTVTAAQPGDDSWLPAAAATATTPVSPGTATLHVTGLAQVADGAPHAAVASTAPTGLTGVTVTYDGLTTAPSAAGTFRVVAALDNPDWVAVPVVARLSLTQPAAAPVTDPATGARPAPAPGAALSTVGGRPAAVTLAPAAGGGVTLTGDGFTAAVAAIGADSTRQPLDTDGRLVVDRAHQVSVSMTGFAPKTRTDVWLFSDPVLIGSETTDEHGAVEARLAVPASLPTGQHALQVNGVTATGAQRSVSVGLLLVDEPAVTPAVTVPAGADRRPAVAAPAPAVDADPLAALPEYIPAAHADAVVTTTVAGFTLLAITAGAGSVAVAGGTSSRGASPTSRKAGKIVSGSAKHFKEQWEGTGRGDRSFTWRLLPGGWLDKRSLALPQRIAPVSPLLARILTDGSYLRAMLGGAWWAMPAAGAVLGAVTAVRSHGSPLPSAGLMLALVVLGIFDAVAGLAAAATFAAIVAVSGGIGSTDSLRLLLGVCALWFAIALLAGVVRPFRRPTPRRGLDWWTRGADVLIASLMGGWAVQKSIGALNGLAGHELPLAGSANRIALAALTAIATRIVLESVAGWAYPERLRAVRPEKLPKSGKLQRLAAIGLRAVLFVFVTVAFLGTPWQLWVGTALFIVPQVLSVYEDAFPNRPQLFRFLPKRIIKTVFMMLVGTLSGLALAWLLDDPAARVVNGFVLLSLPGLAFSLIELFGREGDEREQSWPRELAGGAVVAVGIAAALGVFS</sequence>
<keyword evidence="2" id="KW-1133">Transmembrane helix</keyword>
<keyword evidence="2" id="KW-0812">Transmembrane</keyword>
<evidence type="ECO:0000256" key="1">
    <source>
        <dbReference type="SAM" id="MobiDB-lite"/>
    </source>
</evidence>
<comment type="caution">
    <text evidence="5">The sequence shown here is derived from an EMBL/GenBank/DDBJ whole genome shotgun (WGS) entry which is preliminary data.</text>
</comment>
<feature type="domain" description="MBG" evidence="4">
    <location>
        <begin position="330"/>
        <end position="401"/>
    </location>
</feature>
<dbReference type="Proteomes" id="UP000660611">
    <property type="component" value="Unassembled WGS sequence"/>
</dbReference>
<feature type="region of interest" description="Disordered" evidence="1">
    <location>
        <begin position="792"/>
        <end position="811"/>
    </location>
</feature>
<gene>
    <name evidence="5" type="ORF">Dsi01nite_061030</name>
</gene>
<evidence type="ECO:0000256" key="3">
    <source>
        <dbReference type="SAM" id="SignalP"/>
    </source>
</evidence>
<dbReference type="EMBL" id="BONQ01000094">
    <property type="protein sequence ID" value="GIG48062.1"/>
    <property type="molecule type" value="Genomic_DNA"/>
</dbReference>
<feature type="transmembrane region" description="Helical" evidence="2">
    <location>
        <begin position="1285"/>
        <end position="1303"/>
    </location>
</feature>
<keyword evidence="6" id="KW-1185">Reference proteome</keyword>
<feature type="transmembrane region" description="Helical" evidence="2">
    <location>
        <begin position="1168"/>
        <end position="1186"/>
    </location>
</feature>
<reference evidence="5" key="1">
    <citation type="submission" date="2021-01" db="EMBL/GenBank/DDBJ databases">
        <title>Whole genome shotgun sequence of Dactylosporangium siamense NBRC 106093.</title>
        <authorList>
            <person name="Komaki H."/>
            <person name="Tamura T."/>
        </authorList>
    </citation>
    <scope>NUCLEOTIDE SEQUENCE</scope>
    <source>
        <strain evidence="5">NBRC 106093</strain>
    </source>
</reference>
<feature type="signal peptide" evidence="3">
    <location>
        <begin position="1"/>
        <end position="33"/>
    </location>
</feature>
<feature type="chain" id="PRO_5037227331" description="MBG domain-containing protein" evidence="3">
    <location>
        <begin position="34"/>
        <end position="1424"/>
    </location>
</feature>
<evidence type="ECO:0000313" key="5">
    <source>
        <dbReference type="EMBL" id="GIG48062.1"/>
    </source>
</evidence>
<feature type="transmembrane region" description="Helical" evidence="2">
    <location>
        <begin position="1370"/>
        <end position="1392"/>
    </location>
</feature>
<dbReference type="Pfam" id="PF18887">
    <property type="entry name" value="MBG_3"/>
    <property type="match status" value="3"/>
</dbReference>
<keyword evidence="3" id="KW-0732">Signal</keyword>
<evidence type="ECO:0000259" key="4">
    <source>
        <dbReference type="Pfam" id="PF18887"/>
    </source>
</evidence>
<feature type="domain" description="MBG" evidence="4">
    <location>
        <begin position="719"/>
        <end position="777"/>
    </location>
</feature>